<dbReference type="STRING" id="62101.AB835_14605"/>
<accession>A0A1D2QLB2</accession>
<dbReference type="SUPFAM" id="SSF110997">
    <property type="entry name" value="Sporulation related repeat"/>
    <property type="match status" value="1"/>
</dbReference>
<feature type="domain" description="SPOR" evidence="1">
    <location>
        <begin position="76"/>
        <end position="154"/>
    </location>
</feature>
<proteinExistence type="predicted"/>
<protein>
    <recommendedName>
        <fullName evidence="1">SPOR domain-containing protein</fullName>
    </recommendedName>
</protein>
<dbReference type="Gene3D" id="3.30.70.1070">
    <property type="entry name" value="Sporulation related repeat"/>
    <property type="match status" value="1"/>
</dbReference>
<gene>
    <name evidence="2" type="ORF">AB835_14605</name>
</gene>
<sequence>MIMRWIFFTLLVVNIGVFAYMQLVDRRSKVGDTSSFLVSVNNNHVNSLVLLSELNIENKPMESIRVKNPSSPAKSTTNSRSLCTLVGAFPNISKAERFVEKLAALGVGAKIKHLLVSSTVGYWLHLPPQTSRKEALRRLSELQRQGVDSYIIPDGNLVNGISLGMFSEEKRANELKNSIVDLGYQPEILSVPRERREFWILLSESDLVKISTEIWLKLISEENLLQKQQNLCSDVASASNFL</sequence>
<dbReference type="EMBL" id="MDLC01000094">
    <property type="protein sequence ID" value="ODS22360.1"/>
    <property type="molecule type" value="Genomic_DNA"/>
</dbReference>
<dbReference type="PROSITE" id="PS51724">
    <property type="entry name" value="SPOR"/>
    <property type="match status" value="1"/>
</dbReference>
<evidence type="ECO:0000259" key="1">
    <source>
        <dbReference type="PROSITE" id="PS51724"/>
    </source>
</evidence>
<dbReference type="Proteomes" id="UP000242502">
    <property type="component" value="Unassembled WGS sequence"/>
</dbReference>
<reference evidence="2 3" key="1">
    <citation type="journal article" date="2016" name="Appl. Environ. Microbiol.">
        <title>Lack of Overt Genome Reduction in the Bryostatin-Producing Bryozoan Symbiont "Candidatus Endobugula sertula".</title>
        <authorList>
            <person name="Miller I.J."/>
            <person name="Vanee N."/>
            <person name="Fong S.S."/>
            <person name="Lim-Fong G.E."/>
            <person name="Kwan J.C."/>
        </authorList>
    </citation>
    <scope>NUCLEOTIDE SEQUENCE [LARGE SCALE GENOMIC DNA]</scope>
    <source>
        <strain evidence="2">AB1-4</strain>
    </source>
</reference>
<dbReference type="Pfam" id="PF05036">
    <property type="entry name" value="SPOR"/>
    <property type="match status" value="1"/>
</dbReference>
<dbReference type="AlphaFoldDB" id="A0A1D2QLB2"/>
<evidence type="ECO:0000313" key="3">
    <source>
        <dbReference type="Proteomes" id="UP000242502"/>
    </source>
</evidence>
<dbReference type="InterPro" id="IPR007730">
    <property type="entry name" value="SPOR-like_dom"/>
</dbReference>
<organism evidence="2 3">
    <name type="scientific">Candidatus Endobugula sertula</name>
    <name type="common">Bugula neritina bacterial symbiont</name>
    <dbReference type="NCBI Taxonomy" id="62101"/>
    <lineage>
        <taxon>Bacteria</taxon>
        <taxon>Pseudomonadati</taxon>
        <taxon>Pseudomonadota</taxon>
        <taxon>Gammaproteobacteria</taxon>
        <taxon>Cellvibrionales</taxon>
        <taxon>Cellvibrionaceae</taxon>
        <taxon>Candidatus Endobugula</taxon>
    </lineage>
</organism>
<evidence type="ECO:0000313" key="2">
    <source>
        <dbReference type="EMBL" id="ODS22360.1"/>
    </source>
</evidence>
<name>A0A1D2QLB2_9GAMM</name>
<dbReference type="InterPro" id="IPR036680">
    <property type="entry name" value="SPOR-like_sf"/>
</dbReference>
<comment type="caution">
    <text evidence="2">The sequence shown here is derived from an EMBL/GenBank/DDBJ whole genome shotgun (WGS) entry which is preliminary data.</text>
</comment>
<dbReference type="GO" id="GO:0042834">
    <property type="term" value="F:peptidoglycan binding"/>
    <property type="evidence" value="ECO:0007669"/>
    <property type="project" value="InterPro"/>
</dbReference>